<feature type="region of interest" description="Disordered" evidence="1">
    <location>
        <begin position="211"/>
        <end position="249"/>
    </location>
</feature>
<dbReference type="AlphaFoldDB" id="A0AA40DP56"/>
<evidence type="ECO:0000313" key="3">
    <source>
        <dbReference type="Proteomes" id="UP001172102"/>
    </source>
</evidence>
<feature type="region of interest" description="Disordered" evidence="1">
    <location>
        <begin position="322"/>
        <end position="344"/>
    </location>
</feature>
<evidence type="ECO:0000256" key="1">
    <source>
        <dbReference type="SAM" id="MobiDB-lite"/>
    </source>
</evidence>
<sequence>MLSGISVLCFSSPCRLLSSTMAALRPLMLRFKLENISINGSPNGYKNPQLLLKSQVDPVPCVPYTGSQTQMPVRRHLLMVHVKDKADELERLDLDAFALSSPEIDPALRHSVTCLPSDRSLVFLFPKGTSKHRQTLKIKFKEPFDFIAVRSNLLALNITIDNNLCGHDAGFPLGQEREGYPMAPPSNKFIARPLSNPQNFYSNSSLPGLSSTPHNMYTSSSANTSQHMIPGHSPSQRMDNTGTSISQWHSWSPGLQPVTTIRIPGVLDEGLYKLSRVGSASGRRLRMSKPTIVPSVGGLGDYAVSNRLDTILSKEDSVLSPRSPFFWKDGPSRPQSQNAIPSLTRHESWSSVEYLRFNPSHGQAGELPGPSTGTASVLGNASQPTEKTPDTPSHVQPARASDGLLASGLNSQPSTHTSGGSATSRLHPGPVTFNAMAKNHHRVAAASTTAQSRFRGNTFSTQPSRNNLQNYGTNGIDDLLRVVEINQEGLSEATKLWNDLMERGQEATKAIENPDEAYSVLSKYAEEWAKGLDSIAAAAAQKMRRARYGNAAL</sequence>
<name>A0AA40DP56_9PEZI</name>
<organism evidence="2 3">
    <name type="scientific">Lasiosphaeris hirsuta</name>
    <dbReference type="NCBI Taxonomy" id="260670"/>
    <lineage>
        <taxon>Eukaryota</taxon>
        <taxon>Fungi</taxon>
        <taxon>Dikarya</taxon>
        <taxon>Ascomycota</taxon>
        <taxon>Pezizomycotina</taxon>
        <taxon>Sordariomycetes</taxon>
        <taxon>Sordariomycetidae</taxon>
        <taxon>Sordariales</taxon>
        <taxon>Lasiosphaeriaceae</taxon>
        <taxon>Lasiosphaeris</taxon>
    </lineage>
</organism>
<feature type="compositionally biased region" description="Polar residues" evidence="1">
    <location>
        <begin position="371"/>
        <end position="394"/>
    </location>
</feature>
<reference evidence="2" key="1">
    <citation type="submission" date="2023-06" db="EMBL/GenBank/DDBJ databases">
        <title>Genome-scale phylogeny and comparative genomics of the fungal order Sordariales.</title>
        <authorList>
            <consortium name="Lawrence Berkeley National Laboratory"/>
            <person name="Hensen N."/>
            <person name="Bonometti L."/>
            <person name="Westerberg I."/>
            <person name="Brannstrom I.O."/>
            <person name="Guillou S."/>
            <person name="Cros-Aarteil S."/>
            <person name="Calhoun S."/>
            <person name="Haridas S."/>
            <person name="Kuo A."/>
            <person name="Mondo S."/>
            <person name="Pangilinan J."/>
            <person name="Riley R."/>
            <person name="Labutti K."/>
            <person name="Andreopoulos B."/>
            <person name="Lipzen A."/>
            <person name="Chen C."/>
            <person name="Yanf M."/>
            <person name="Daum C."/>
            <person name="Ng V."/>
            <person name="Clum A."/>
            <person name="Steindorff A."/>
            <person name="Ohm R."/>
            <person name="Martin F."/>
            <person name="Silar P."/>
            <person name="Natvig D."/>
            <person name="Lalanne C."/>
            <person name="Gautier V."/>
            <person name="Ament-Velasquez S.L."/>
            <person name="Kruys A."/>
            <person name="Hutchinson M.I."/>
            <person name="Powell A.J."/>
            <person name="Barry K."/>
            <person name="Miller A.N."/>
            <person name="Grigoriev I.V."/>
            <person name="Debuchy R."/>
            <person name="Gladieux P."/>
            <person name="Thoren M.H."/>
            <person name="Johannesson H."/>
        </authorList>
    </citation>
    <scope>NUCLEOTIDE SEQUENCE</scope>
    <source>
        <strain evidence="2">SMH4607-1</strain>
    </source>
</reference>
<accession>A0AA40DP56</accession>
<evidence type="ECO:0000313" key="2">
    <source>
        <dbReference type="EMBL" id="KAK0708351.1"/>
    </source>
</evidence>
<feature type="compositionally biased region" description="Polar residues" evidence="1">
    <location>
        <begin position="408"/>
        <end position="424"/>
    </location>
</feature>
<protein>
    <submittedName>
        <fullName evidence="2">Uncharacterized protein</fullName>
    </submittedName>
</protein>
<proteinExistence type="predicted"/>
<feature type="region of interest" description="Disordered" evidence="1">
    <location>
        <begin position="360"/>
        <end position="432"/>
    </location>
</feature>
<comment type="caution">
    <text evidence="2">The sequence shown here is derived from an EMBL/GenBank/DDBJ whole genome shotgun (WGS) entry which is preliminary data.</text>
</comment>
<dbReference type="EMBL" id="JAUKUA010000006">
    <property type="protein sequence ID" value="KAK0708351.1"/>
    <property type="molecule type" value="Genomic_DNA"/>
</dbReference>
<keyword evidence="3" id="KW-1185">Reference proteome</keyword>
<dbReference type="Proteomes" id="UP001172102">
    <property type="component" value="Unassembled WGS sequence"/>
</dbReference>
<gene>
    <name evidence="2" type="ORF">B0H67DRAFT_590067</name>
</gene>